<reference evidence="2" key="1">
    <citation type="submission" date="2014-11" db="EMBL/GenBank/DDBJ databases">
        <authorList>
            <person name="Amaro Gonzalez C."/>
        </authorList>
    </citation>
    <scope>NUCLEOTIDE SEQUENCE</scope>
</reference>
<feature type="region of interest" description="Disordered" evidence="1">
    <location>
        <begin position="23"/>
        <end position="59"/>
    </location>
</feature>
<dbReference type="AlphaFoldDB" id="A0A0E9WU53"/>
<reference evidence="2" key="2">
    <citation type="journal article" date="2015" name="Fish Shellfish Immunol.">
        <title>Early steps in the European eel (Anguilla anguilla)-Vibrio vulnificus interaction in the gills: Role of the RtxA13 toxin.</title>
        <authorList>
            <person name="Callol A."/>
            <person name="Pajuelo D."/>
            <person name="Ebbesson L."/>
            <person name="Teles M."/>
            <person name="MacKenzie S."/>
            <person name="Amaro C."/>
        </authorList>
    </citation>
    <scope>NUCLEOTIDE SEQUENCE</scope>
</reference>
<dbReference type="EMBL" id="GBXM01014660">
    <property type="protein sequence ID" value="JAH93917.1"/>
    <property type="molecule type" value="Transcribed_RNA"/>
</dbReference>
<feature type="compositionally biased region" description="Polar residues" evidence="1">
    <location>
        <begin position="49"/>
        <end position="59"/>
    </location>
</feature>
<organism evidence="2">
    <name type="scientific">Anguilla anguilla</name>
    <name type="common">European freshwater eel</name>
    <name type="synonym">Muraena anguilla</name>
    <dbReference type="NCBI Taxonomy" id="7936"/>
    <lineage>
        <taxon>Eukaryota</taxon>
        <taxon>Metazoa</taxon>
        <taxon>Chordata</taxon>
        <taxon>Craniata</taxon>
        <taxon>Vertebrata</taxon>
        <taxon>Euteleostomi</taxon>
        <taxon>Actinopterygii</taxon>
        <taxon>Neopterygii</taxon>
        <taxon>Teleostei</taxon>
        <taxon>Anguilliformes</taxon>
        <taxon>Anguillidae</taxon>
        <taxon>Anguilla</taxon>
    </lineage>
</organism>
<proteinExistence type="predicted"/>
<evidence type="ECO:0000256" key="1">
    <source>
        <dbReference type="SAM" id="MobiDB-lite"/>
    </source>
</evidence>
<name>A0A0E9WU53_ANGAN</name>
<accession>A0A0E9WU53</accession>
<protein>
    <submittedName>
        <fullName evidence="2">Uncharacterized protein</fullName>
    </submittedName>
</protein>
<sequence length="59" mass="6732">MAARVSRSIALGHRVALKMSSVQPFQFEPERDITQQESTEDSPHHIIKTKTTGGQRRRE</sequence>
<evidence type="ECO:0000313" key="2">
    <source>
        <dbReference type="EMBL" id="JAH93917.1"/>
    </source>
</evidence>